<reference evidence="1" key="1">
    <citation type="submission" date="2023-06" db="EMBL/GenBank/DDBJ databases">
        <title>Robiginitalea aurantiacus sp. nov. and Algoriphagus sediminis sp. nov., isolated from coastal sediment.</title>
        <authorList>
            <person name="Zhou Z.Y."/>
            <person name="An J."/>
            <person name="Jia Y.W."/>
            <person name="Du Z.J."/>
        </authorList>
    </citation>
    <scope>NUCLEOTIDE SEQUENCE</scope>
    <source>
        <strain evidence="1">C2-7</strain>
    </source>
</reference>
<proteinExistence type="predicted"/>
<dbReference type="EMBL" id="JAUEPH010000002">
    <property type="protein sequence ID" value="MDN3203690.1"/>
    <property type="molecule type" value="Genomic_DNA"/>
</dbReference>
<evidence type="ECO:0008006" key="3">
    <source>
        <dbReference type="Google" id="ProtNLM"/>
    </source>
</evidence>
<evidence type="ECO:0000313" key="1">
    <source>
        <dbReference type="EMBL" id="MDN3203690.1"/>
    </source>
</evidence>
<comment type="caution">
    <text evidence="1">The sequence shown here is derived from an EMBL/GenBank/DDBJ whole genome shotgun (WGS) entry which is preliminary data.</text>
</comment>
<protein>
    <recommendedName>
        <fullName evidence="3">Neutral/alkaline non-lysosomal ceramidase N-terminal domain-containing protein</fullName>
    </recommendedName>
</protein>
<keyword evidence="2" id="KW-1185">Reference proteome</keyword>
<sequence length="519" mass="57563">MKKFFLFLLAIIVVGVFSVTIYGFFQFKDRHEGYWLDLTLKSSNPGEVKSGFAKVDISPEITETWIDVNGDAQFNAEDGDTFDDVNGNGKFDAVWLAGFQNSRAAQSILDPLWARAMVLDDGQNQIAICVIDMIGFGNDEVITTRKMIQESVPELDYVIISSTHVHSSPDLMGMWGPSEYERGVDPKYLEKVQEGIELAVTEAFKSRVPAKFKFAIEEEKLKPLVGDTRDPQVFDSSLKLMQVINKKTDETLGTLMNWGNHPETLWLENIKVSSDFADPWRNMVESGIVVGDSTLMDGVGGVAIFLNGAVGGLMTTHPSMEVTDPFSGGSFQYQDVNKIMAQGRALAKATLETLSDSSVTTIEELNLNVRAKSLELKMDNQLFHLAAFLGIFDRGFTKWKHIRSEVSAWTLGPATFVHVPGELYPEILHGGVESPEGADYTIEPQEVPAIQTMIQGEFKFFGGISNDMIGYIVPKSQWDVNPPFTYGYESRPYGEINSLGPETAPAIHRAVLEVLNDLK</sequence>
<accession>A0ABT7YAY8</accession>
<dbReference type="Proteomes" id="UP001171916">
    <property type="component" value="Unassembled WGS sequence"/>
</dbReference>
<name>A0ABT7YAY8_9BACT</name>
<evidence type="ECO:0000313" key="2">
    <source>
        <dbReference type="Proteomes" id="UP001171916"/>
    </source>
</evidence>
<gene>
    <name evidence="1" type="ORF">QVH07_06000</name>
</gene>
<organism evidence="1 2">
    <name type="scientific">Algoriphagus sediminis</name>
    <dbReference type="NCBI Taxonomy" id="3057113"/>
    <lineage>
        <taxon>Bacteria</taxon>
        <taxon>Pseudomonadati</taxon>
        <taxon>Bacteroidota</taxon>
        <taxon>Cytophagia</taxon>
        <taxon>Cytophagales</taxon>
        <taxon>Cyclobacteriaceae</taxon>
        <taxon>Algoriphagus</taxon>
    </lineage>
</organism>
<dbReference type="RefSeq" id="WP_289999250.1">
    <property type="nucleotide sequence ID" value="NZ_JAUEPH010000002.1"/>
</dbReference>